<name>A0AAN8F9E0_TRICO</name>
<gene>
    <name evidence="1" type="ORF">GCK32_004710</name>
</gene>
<evidence type="ECO:0000313" key="1">
    <source>
        <dbReference type="EMBL" id="KAK5974647.1"/>
    </source>
</evidence>
<sequence>NRQQKLYVQWNEAANLANLHKLRIRIFTLDTLPEEDKWYLDEFAKISLGEGYLARTRSSFESRASSAHEESRPSSCSAHRVEASLMNCGGFGSLSDHHHGEEVEQDPSHPLNSLQKHISTLRSCLTQSVRSPTKKVNFSEKLVTTFFYGDRNRLPSQVPPVAQEEIAVQCHDDSEQKCQADLHLQGSVQQFSMKQVKIEEEDDEVQILFSGRLEYLEALHRERCRE</sequence>
<accession>A0AAN8F9E0</accession>
<dbReference type="Proteomes" id="UP001331761">
    <property type="component" value="Unassembled WGS sequence"/>
</dbReference>
<dbReference type="EMBL" id="WIXE01013999">
    <property type="protein sequence ID" value="KAK5974647.1"/>
    <property type="molecule type" value="Genomic_DNA"/>
</dbReference>
<reference evidence="1 2" key="1">
    <citation type="submission" date="2019-10" db="EMBL/GenBank/DDBJ databases">
        <title>Assembly and Annotation for the nematode Trichostrongylus colubriformis.</title>
        <authorList>
            <person name="Martin J."/>
        </authorList>
    </citation>
    <scope>NUCLEOTIDE SEQUENCE [LARGE SCALE GENOMIC DNA]</scope>
    <source>
        <strain evidence="1">G859</strain>
        <tissue evidence="1">Whole worm</tissue>
    </source>
</reference>
<dbReference type="AlphaFoldDB" id="A0AAN8F9E0"/>
<proteinExistence type="predicted"/>
<evidence type="ECO:0000313" key="2">
    <source>
        <dbReference type="Proteomes" id="UP001331761"/>
    </source>
</evidence>
<keyword evidence="2" id="KW-1185">Reference proteome</keyword>
<feature type="non-terminal residue" evidence="1">
    <location>
        <position position="1"/>
    </location>
</feature>
<organism evidence="1 2">
    <name type="scientific">Trichostrongylus colubriformis</name>
    <name type="common">Black scour worm</name>
    <dbReference type="NCBI Taxonomy" id="6319"/>
    <lineage>
        <taxon>Eukaryota</taxon>
        <taxon>Metazoa</taxon>
        <taxon>Ecdysozoa</taxon>
        <taxon>Nematoda</taxon>
        <taxon>Chromadorea</taxon>
        <taxon>Rhabditida</taxon>
        <taxon>Rhabditina</taxon>
        <taxon>Rhabditomorpha</taxon>
        <taxon>Strongyloidea</taxon>
        <taxon>Trichostrongylidae</taxon>
        <taxon>Trichostrongylus</taxon>
    </lineage>
</organism>
<protein>
    <submittedName>
        <fullName evidence="1">Uncharacterized protein</fullName>
    </submittedName>
</protein>
<comment type="caution">
    <text evidence="1">The sequence shown here is derived from an EMBL/GenBank/DDBJ whole genome shotgun (WGS) entry which is preliminary data.</text>
</comment>